<dbReference type="AlphaFoldDB" id="A0A6A9UVJ3"/>
<evidence type="ECO:0000313" key="3">
    <source>
        <dbReference type="Proteomes" id="UP000435304"/>
    </source>
</evidence>
<evidence type="ECO:0000313" key="2">
    <source>
        <dbReference type="EMBL" id="MVA76708.1"/>
    </source>
</evidence>
<comment type="caution">
    <text evidence="2">The sequence shown here is derived from an EMBL/GenBank/DDBJ whole genome shotgun (WGS) entry which is preliminary data.</text>
</comment>
<organism evidence="2 3">
    <name type="scientific">Auraticoccus cholistanensis</name>
    <dbReference type="NCBI Taxonomy" id="2656650"/>
    <lineage>
        <taxon>Bacteria</taxon>
        <taxon>Bacillati</taxon>
        <taxon>Actinomycetota</taxon>
        <taxon>Actinomycetes</taxon>
        <taxon>Propionibacteriales</taxon>
        <taxon>Propionibacteriaceae</taxon>
        <taxon>Auraticoccus</taxon>
    </lineage>
</organism>
<feature type="transmembrane region" description="Helical" evidence="1">
    <location>
        <begin position="93"/>
        <end position="115"/>
    </location>
</feature>
<feature type="transmembrane region" description="Helical" evidence="1">
    <location>
        <begin position="135"/>
        <end position="158"/>
    </location>
</feature>
<name>A0A6A9UVJ3_9ACTN</name>
<feature type="transmembrane region" description="Helical" evidence="1">
    <location>
        <begin position="16"/>
        <end position="40"/>
    </location>
</feature>
<keyword evidence="3" id="KW-1185">Reference proteome</keyword>
<protein>
    <recommendedName>
        <fullName evidence="4">DUF2269 domain-containing protein</fullName>
    </recommendedName>
</protein>
<sequence length="170" mass="17322">MPDRRPRRLSRPAHRAVLLVHVASAGSWLGLDLVLGTAVLTLLSGPPTEATAAALVLARLVGPPLLTVAVTTLASGLVLGLGTPWGLVRHGWVLAKLVITVVLLVLVVVLLLPALGELSAAAAASLDSGAAPPAVGQLVFPPVVSTTAVLGAMALSVFKPSRRSRARVRG</sequence>
<evidence type="ECO:0000256" key="1">
    <source>
        <dbReference type="SAM" id="Phobius"/>
    </source>
</evidence>
<reference evidence="2 3" key="1">
    <citation type="submission" date="2019-12" db="EMBL/GenBank/DDBJ databases">
        <title>Auraticoccus cholistani sp. nov., an actinomycete isolated from soil of Cholistan desert.</title>
        <authorList>
            <person name="Cheema M.T."/>
        </authorList>
    </citation>
    <scope>NUCLEOTIDE SEQUENCE [LARGE SCALE GENOMIC DNA]</scope>
    <source>
        <strain evidence="2 3">F435</strain>
    </source>
</reference>
<keyword evidence="1" id="KW-0812">Transmembrane</keyword>
<gene>
    <name evidence="2" type="ORF">GC722_11835</name>
</gene>
<proteinExistence type="predicted"/>
<evidence type="ECO:0008006" key="4">
    <source>
        <dbReference type="Google" id="ProtNLM"/>
    </source>
</evidence>
<feature type="transmembrane region" description="Helical" evidence="1">
    <location>
        <begin position="60"/>
        <end position="81"/>
    </location>
</feature>
<keyword evidence="1" id="KW-0472">Membrane</keyword>
<dbReference type="EMBL" id="WPCU01000007">
    <property type="protein sequence ID" value="MVA76708.1"/>
    <property type="molecule type" value="Genomic_DNA"/>
</dbReference>
<dbReference type="RefSeq" id="WP_156610352.1">
    <property type="nucleotide sequence ID" value="NZ_WPCU01000007.1"/>
</dbReference>
<keyword evidence="1" id="KW-1133">Transmembrane helix</keyword>
<dbReference type="Proteomes" id="UP000435304">
    <property type="component" value="Unassembled WGS sequence"/>
</dbReference>
<accession>A0A6A9UVJ3</accession>